<gene>
    <name evidence="1" type="ORF">NSMM_470046</name>
</gene>
<dbReference type="PANTHER" id="PTHR39337:SF1">
    <property type="entry name" value="BLR5642 PROTEIN"/>
    <property type="match status" value="1"/>
</dbReference>
<dbReference type="InterPro" id="IPR014519">
    <property type="entry name" value="UCP024492"/>
</dbReference>
<dbReference type="PANTHER" id="PTHR39337">
    <property type="entry name" value="BLR5642 PROTEIN"/>
    <property type="match status" value="1"/>
</dbReference>
<dbReference type="Proteomes" id="UP000198729">
    <property type="component" value="Unassembled WGS sequence"/>
</dbReference>
<dbReference type="EMBL" id="FMWO01000055">
    <property type="protein sequence ID" value="SCZ85977.1"/>
    <property type="molecule type" value="Genomic_DNA"/>
</dbReference>
<dbReference type="AlphaFoldDB" id="A0A1G5SG53"/>
<dbReference type="OrthoDB" id="9789109at2"/>
<sequence length="184" mass="21304">MQEEQLHKNIWTIGHSIRSLEEFIEMLKSFQIGVVADVRSFPGSRRVPHFNKEVLEISLPQAGFRYIHIKNLGGRRKVRLDSKNTSWRHMAFRGYADYMETDTFRKGIDELKQIALTQPTAYMCSEAVWWRCHRSMISDFLKAEGWNVIHIMGAGKAEEHPYTQPARIVGGKLSYHPDGVNENT</sequence>
<evidence type="ECO:0000313" key="1">
    <source>
        <dbReference type="EMBL" id="SCZ85977.1"/>
    </source>
</evidence>
<proteinExistence type="predicted"/>
<evidence type="ECO:0008006" key="3">
    <source>
        <dbReference type="Google" id="ProtNLM"/>
    </source>
</evidence>
<keyword evidence="2" id="KW-1185">Reference proteome</keyword>
<reference evidence="1 2" key="1">
    <citation type="submission" date="2016-10" db="EMBL/GenBank/DDBJ databases">
        <authorList>
            <person name="de Groot N.N."/>
        </authorList>
    </citation>
    <scope>NUCLEOTIDE SEQUENCE [LARGE SCALE GENOMIC DNA]</scope>
    <source>
        <strain evidence="1">1</strain>
    </source>
</reference>
<protein>
    <recommendedName>
        <fullName evidence="3">Fe-S cluster assembly protein HesB</fullName>
    </recommendedName>
</protein>
<evidence type="ECO:0000313" key="2">
    <source>
        <dbReference type="Proteomes" id="UP000198729"/>
    </source>
</evidence>
<accession>A0A1G5SG53</accession>
<dbReference type="InterPro" id="IPR007438">
    <property type="entry name" value="DUF488"/>
</dbReference>
<dbReference type="Pfam" id="PF04343">
    <property type="entry name" value="DUF488"/>
    <property type="match status" value="1"/>
</dbReference>
<organism evidence="1 2">
    <name type="scientific">Nitrosomonas mobilis</name>
    <dbReference type="NCBI Taxonomy" id="51642"/>
    <lineage>
        <taxon>Bacteria</taxon>
        <taxon>Pseudomonadati</taxon>
        <taxon>Pseudomonadota</taxon>
        <taxon>Betaproteobacteria</taxon>
        <taxon>Nitrosomonadales</taxon>
        <taxon>Nitrosomonadaceae</taxon>
        <taxon>Nitrosomonas</taxon>
    </lineage>
</organism>
<name>A0A1G5SG53_9PROT</name>
<dbReference type="PIRSF" id="PIRSF024492">
    <property type="entry name" value="UCP024492"/>
    <property type="match status" value="1"/>
</dbReference>